<organism evidence="2 3">
    <name type="scientific">Coccidioides immitis RMSCC 2394</name>
    <dbReference type="NCBI Taxonomy" id="404692"/>
    <lineage>
        <taxon>Eukaryota</taxon>
        <taxon>Fungi</taxon>
        <taxon>Dikarya</taxon>
        <taxon>Ascomycota</taxon>
        <taxon>Pezizomycotina</taxon>
        <taxon>Eurotiomycetes</taxon>
        <taxon>Eurotiomycetidae</taxon>
        <taxon>Onygenales</taxon>
        <taxon>Onygenaceae</taxon>
        <taxon>Coccidioides</taxon>
    </lineage>
</organism>
<evidence type="ECO:0000313" key="3">
    <source>
        <dbReference type="Proteomes" id="UP000054565"/>
    </source>
</evidence>
<feature type="compositionally biased region" description="Basic and acidic residues" evidence="1">
    <location>
        <begin position="41"/>
        <end position="57"/>
    </location>
</feature>
<dbReference type="EMBL" id="DS028097">
    <property type="protein sequence ID" value="KMP07954.1"/>
    <property type="molecule type" value="Genomic_DNA"/>
</dbReference>
<feature type="region of interest" description="Disordered" evidence="1">
    <location>
        <begin position="36"/>
        <end position="102"/>
    </location>
</feature>
<feature type="compositionally biased region" description="Polar residues" evidence="1">
    <location>
        <begin position="78"/>
        <end position="89"/>
    </location>
</feature>
<reference evidence="3" key="1">
    <citation type="journal article" date="2010" name="Genome Res.">
        <title>Population genomic sequencing of Coccidioides fungi reveals recent hybridization and transposon control.</title>
        <authorList>
            <person name="Neafsey D.E."/>
            <person name="Barker B.M."/>
            <person name="Sharpton T.J."/>
            <person name="Stajich J.E."/>
            <person name="Park D.J."/>
            <person name="Whiston E."/>
            <person name="Hung C.-Y."/>
            <person name="McMahan C."/>
            <person name="White J."/>
            <person name="Sykes S."/>
            <person name="Heiman D."/>
            <person name="Young S."/>
            <person name="Zeng Q."/>
            <person name="Abouelleil A."/>
            <person name="Aftuck L."/>
            <person name="Bessette D."/>
            <person name="Brown A."/>
            <person name="FitzGerald M."/>
            <person name="Lui A."/>
            <person name="Macdonald J.P."/>
            <person name="Priest M."/>
            <person name="Orbach M.J."/>
            <person name="Galgiani J.N."/>
            <person name="Kirkland T.N."/>
            <person name="Cole G.T."/>
            <person name="Birren B.W."/>
            <person name="Henn M.R."/>
            <person name="Taylor J.W."/>
            <person name="Rounsley S.D."/>
        </authorList>
    </citation>
    <scope>NUCLEOTIDE SEQUENCE [LARGE SCALE GENOMIC DNA]</scope>
    <source>
        <strain evidence="3">RMSCC 2394</strain>
    </source>
</reference>
<evidence type="ECO:0000313" key="2">
    <source>
        <dbReference type="EMBL" id="KMP07954.1"/>
    </source>
</evidence>
<dbReference type="AlphaFoldDB" id="A0A0J6YLD8"/>
<name>A0A0J6YLD8_COCIT</name>
<accession>A0A0J6YLD8</accession>
<evidence type="ECO:0000256" key="1">
    <source>
        <dbReference type="SAM" id="MobiDB-lite"/>
    </source>
</evidence>
<proteinExistence type="predicted"/>
<sequence>MGWYGKIRTTPPRRSGQSPLPWTAVMGAFVFHGRKITHKALPPERGPHKNTHTHEKLPSSSPPPSPKTSPLVPRFTGRQDQGQASQACPDSQVEPSRCREPL</sequence>
<gene>
    <name evidence="2" type="ORF">CIRG_07635</name>
</gene>
<feature type="region of interest" description="Disordered" evidence="1">
    <location>
        <begin position="1"/>
        <end position="20"/>
    </location>
</feature>
<dbReference type="Proteomes" id="UP000054565">
    <property type="component" value="Unassembled WGS sequence"/>
</dbReference>
<protein>
    <submittedName>
        <fullName evidence="2">Uncharacterized protein</fullName>
    </submittedName>
</protein>